<proteinExistence type="predicted"/>
<dbReference type="STRING" id="1238424.J07HQW1_01327"/>
<reference evidence="1 2" key="1">
    <citation type="journal article" date="2013" name="PLoS ONE">
        <title>Assembly-driven community genomics of a hypersaline microbial ecosystem.</title>
        <authorList>
            <person name="Podell S."/>
            <person name="Ugalde J.A."/>
            <person name="Narasingarao P."/>
            <person name="Banfield J.F."/>
            <person name="Heidelberg K.B."/>
            <person name="Allen E.E."/>
        </authorList>
    </citation>
    <scope>NUCLEOTIDE SEQUENCE [LARGE SCALE GENOMIC DNA]</scope>
    <source>
        <strain evidence="2">J07HQW1</strain>
    </source>
</reference>
<sequence length="58" mass="7240">MTIYANENLRYHFDYSFEHVYIFILWFSLESMNPVSQLTALRDRRRHYRLHNYASYSC</sequence>
<accession>U1N4H0</accession>
<organism evidence="1 2">
    <name type="scientific">Haloquadratum walsbyi J07HQW1</name>
    <dbReference type="NCBI Taxonomy" id="1238424"/>
    <lineage>
        <taxon>Archaea</taxon>
        <taxon>Methanobacteriati</taxon>
        <taxon>Methanobacteriota</taxon>
        <taxon>Stenosarchaea group</taxon>
        <taxon>Halobacteria</taxon>
        <taxon>Halobacteriales</taxon>
        <taxon>Haloferacaceae</taxon>
        <taxon>Haloquadratum</taxon>
    </lineage>
</organism>
<gene>
    <name evidence="1" type="ORF">J07HQW1_01327</name>
</gene>
<name>U1N4H0_9EURY</name>
<dbReference type="AlphaFoldDB" id="U1N4H0"/>
<dbReference type="HOGENOM" id="CLU_2968407_0_0_2"/>
<evidence type="ECO:0000313" key="2">
    <source>
        <dbReference type="Proteomes" id="UP000030649"/>
    </source>
</evidence>
<protein>
    <submittedName>
        <fullName evidence="1">Uncharacterized protein</fullName>
    </submittedName>
</protein>
<evidence type="ECO:0000313" key="1">
    <source>
        <dbReference type="EMBL" id="ERG91293.1"/>
    </source>
</evidence>
<dbReference type="Proteomes" id="UP000030649">
    <property type="component" value="Unassembled WGS sequence"/>
</dbReference>
<dbReference type="EMBL" id="KE356560">
    <property type="protein sequence ID" value="ERG91293.1"/>
    <property type="molecule type" value="Genomic_DNA"/>
</dbReference>